<keyword evidence="2" id="KW-1185">Reference proteome</keyword>
<protein>
    <submittedName>
        <fullName evidence="1">Myb family transcription factor PHL5</fullName>
    </submittedName>
</protein>
<organism evidence="1 2">
    <name type="scientific">Camellia lanceoleosa</name>
    <dbReference type="NCBI Taxonomy" id="1840588"/>
    <lineage>
        <taxon>Eukaryota</taxon>
        <taxon>Viridiplantae</taxon>
        <taxon>Streptophyta</taxon>
        <taxon>Embryophyta</taxon>
        <taxon>Tracheophyta</taxon>
        <taxon>Spermatophyta</taxon>
        <taxon>Magnoliopsida</taxon>
        <taxon>eudicotyledons</taxon>
        <taxon>Gunneridae</taxon>
        <taxon>Pentapetalae</taxon>
        <taxon>asterids</taxon>
        <taxon>Ericales</taxon>
        <taxon>Theaceae</taxon>
        <taxon>Camellia</taxon>
    </lineage>
</organism>
<proteinExistence type="predicted"/>
<accession>A0ACC0FT26</accession>
<comment type="caution">
    <text evidence="1">The sequence shown here is derived from an EMBL/GenBank/DDBJ whole genome shotgun (WGS) entry which is preliminary data.</text>
</comment>
<evidence type="ECO:0000313" key="2">
    <source>
        <dbReference type="Proteomes" id="UP001060215"/>
    </source>
</evidence>
<evidence type="ECO:0000313" key="1">
    <source>
        <dbReference type="EMBL" id="KAI7991448.1"/>
    </source>
</evidence>
<reference evidence="1 2" key="1">
    <citation type="journal article" date="2022" name="Plant J.">
        <title>Chromosome-level genome of Camellia lanceoleosa provides a valuable resource for understanding genome evolution and self-incompatibility.</title>
        <authorList>
            <person name="Gong W."/>
            <person name="Xiao S."/>
            <person name="Wang L."/>
            <person name="Liao Z."/>
            <person name="Chang Y."/>
            <person name="Mo W."/>
            <person name="Hu G."/>
            <person name="Li W."/>
            <person name="Zhao G."/>
            <person name="Zhu H."/>
            <person name="Hu X."/>
            <person name="Ji K."/>
            <person name="Xiang X."/>
            <person name="Song Q."/>
            <person name="Yuan D."/>
            <person name="Jin S."/>
            <person name="Zhang L."/>
        </authorList>
    </citation>
    <scope>NUCLEOTIDE SEQUENCE [LARGE SCALE GENOMIC DNA]</scope>
    <source>
        <strain evidence="1">SQ_2022a</strain>
    </source>
</reference>
<sequence length="411" mass="46353">MNNTQQIGFQERVQQIHGLVYDYSSLEHANQSSQFPGGCQMGICIDSSSAMEGGRSQQHNFGCGGHANSSSTIMSRIGSPSSAFYATERYMGFPQYEYQSGNPIVPSQQPENYDLQTPSYLSAGDSFYFDTPEQDDPNLQSKHALQSDAKSHFCSNKNYSSDERSCKTPCNNFSEREHILMLKRKLLSDFDNSDMRQPSIPFERNRDLSVCHNLYNSQHEHLRQSAARPAGGVSVTSGNSGSAISSKTRIRWTQDLHDRFVECVNRLGGAEKATPKAILKLMDSEGLTIFHVKSHLQKYRIAKYMPDSAEGKSERKNNMNDAAQIDIKACLQIREALQLQLDVQRRLHEQLEIQRNLQLRIEKQGKQLKMMFDQQQKTSSSLFEMHNSNNTSPDDPIAYGSGNTHFPSKIS</sequence>
<gene>
    <name evidence="1" type="ORF">LOK49_LG12G02992</name>
</gene>
<dbReference type="Proteomes" id="UP001060215">
    <property type="component" value="Chromosome 13"/>
</dbReference>
<name>A0ACC0FT26_9ERIC</name>
<dbReference type="EMBL" id="CM045770">
    <property type="protein sequence ID" value="KAI7991448.1"/>
    <property type="molecule type" value="Genomic_DNA"/>
</dbReference>